<feature type="transmembrane region" description="Helical" evidence="4">
    <location>
        <begin position="7"/>
        <end position="26"/>
    </location>
</feature>
<dbReference type="EMBL" id="CP002687">
    <property type="protein sequence ID" value="ANM67711.1"/>
    <property type="molecule type" value="Genomic_DNA"/>
</dbReference>
<dbReference type="GO" id="GO:0005496">
    <property type="term" value="F:steroid binding"/>
    <property type="evidence" value="ECO:0007669"/>
    <property type="project" value="UniProtKB-KW"/>
</dbReference>
<dbReference type="InterPro" id="IPR036400">
    <property type="entry name" value="Cyt_B5-like_heme/steroid_sf"/>
</dbReference>
<dbReference type="SMART" id="SM01117">
    <property type="entry name" value="Cyt-b5"/>
    <property type="match status" value="1"/>
</dbReference>
<dbReference type="Pfam" id="PF00173">
    <property type="entry name" value="Cyt-b5"/>
    <property type="match status" value="1"/>
</dbReference>
<reference evidence="7 8" key="1">
    <citation type="journal article" date="1999" name="Nature">
        <title>Sequence and analysis of chromosome 4 of the plant Arabidopsis thaliana.</title>
        <authorList>
            <consortium name="EU"/>
            <consortium name="CSHL and WU Arabidopsis Sequencing Project"/>
            <person name="Mayer K."/>
            <person name="Schuller C."/>
            <person name="Wambutt R."/>
            <person name="Murphy G."/>
            <person name="Volckaert G."/>
            <person name="Pohl T."/>
            <person name="Dusterhoft A."/>
            <person name="Stiekema W."/>
            <person name="Entian K.D."/>
            <person name="Terryn N."/>
            <person name="Harris B."/>
            <person name="Ansorge W."/>
            <person name="Brandt P."/>
            <person name="Grivell L."/>
            <person name="Rieger M."/>
            <person name="Weichselgartner M."/>
            <person name="de Simone V."/>
            <person name="Obermaier B."/>
            <person name="Mache R."/>
            <person name="Muller M."/>
            <person name="Kreis M."/>
            <person name="Delseny M."/>
            <person name="Puigdomenech P."/>
            <person name="Watson M."/>
            <person name="Schmidtheini T."/>
            <person name="Reichert B."/>
            <person name="Portatelle D."/>
            <person name="Perez-Alonso M."/>
            <person name="Boutry M."/>
            <person name="Bancroft I."/>
            <person name="Vos P."/>
            <person name="Hoheisel J."/>
            <person name="Zimmermann W."/>
            <person name="Wedler H."/>
            <person name="Ridley P."/>
            <person name="Langham S.A."/>
            <person name="McCullagh B."/>
            <person name="Bilham L."/>
            <person name="Robben J."/>
            <person name="Van der Schueren J."/>
            <person name="Grymonprez B."/>
            <person name="Chuang Y.J."/>
            <person name="Vandenbussche F."/>
            <person name="Braeken M."/>
            <person name="Weltjens I."/>
            <person name="Voet M."/>
            <person name="Bastiaens I."/>
            <person name="Aert R."/>
            <person name="Defoor E."/>
            <person name="Weitzenegger T."/>
            <person name="Bothe G."/>
            <person name="Ramsperger U."/>
            <person name="Hilbert H."/>
            <person name="Braun M."/>
            <person name="Holzer E."/>
            <person name="Brandt A."/>
            <person name="Peters S."/>
            <person name="van Staveren M."/>
            <person name="Dirske W."/>
            <person name="Mooijman P."/>
            <person name="Klein Lankhorst R."/>
            <person name="Rose M."/>
            <person name="Hauf J."/>
            <person name="Kotter P."/>
            <person name="Berneiser S."/>
            <person name="Hempel S."/>
            <person name="Feldpausch M."/>
            <person name="Lamberth S."/>
            <person name="Van den Daele H."/>
            <person name="De Keyser A."/>
            <person name="Buysshaert C."/>
            <person name="Gielen J."/>
            <person name="Villarroel R."/>
            <person name="De Clercq R."/>
            <person name="Van Montagu M."/>
            <person name="Rogers J."/>
            <person name="Cronin A."/>
            <person name="Quail M."/>
            <person name="Bray-Allen S."/>
            <person name="Clark L."/>
            <person name="Doggett J."/>
            <person name="Hall S."/>
            <person name="Kay M."/>
            <person name="Lennard N."/>
            <person name="McLay K."/>
            <person name="Mayes R."/>
            <person name="Pettett A."/>
            <person name="Rajandream M.A."/>
            <person name="Lyne M."/>
            <person name="Benes V."/>
            <person name="Rechmann S."/>
            <person name="Borkova D."/>
            <person name="Blocker H."/>
            <person name="Scharfe M."/>
            <person name="Grimm M."/>
            <person name="Lohnert T.H."/>
            <person name="Dose S."/>
            <person name="de Haan M."/>
            <person name="Maarse A."/>
            <person name="Schafer M."/>
            <person name="Muller-Auer S."/>
            <person name="Gabel C."/>
            <person name="Fuchs M."/>
            <person name="Fartmann B."/>
            <person name="Granderath K."/>
            <person name="Dauner D."/>
            <person name="Herzl A."/>
            <person name="Neumann S."/>
            <person name="Argiriou A."/>
            <person name="Vitale D."/>
            <person name="Liguori R."/>
            <person name="Piravandi E."/>
            <person name="Massenet O."/>
            <person name="Quigley F."/>
            <person name="Clabauld G."/>
            <person name="Mundlein A."/>
            <person name="Felber R."/>
            <person name="Schnabl S."/>
            <person name="Hiller R."/>
            <person name="Schmidt W."/>
            <person name="Lecharny A."/>
            <person name="Aubourg S."/>
            <person name="Chefdor F."/>
            <person name="Cooke R."/>
            <person name="Berger C."/>
            <person name="Montfort A."/>
            <person name="Casacuberta E."/>
            <person name="Gibbons T."/>
            <person name="Weber N."/>
            <person name="Vandenbol M."/>
            <person name="Bargues M."/>
            <person name="Terol J."/>
            <person name="Torres A."/>
            <person name="Perez-Perez A."/>
            <person name="Purnelle B."/>
            <person name="Bent E."/>
            <person name="Johnson S."/>
            <person name="Tacon D."/>
            <person name="Jesse T."/>
            <person name="Heijnen L."/>
            <person name="Schwarz S."/>
            <person name="Scholler P."/>
            <person name="Heber S."/>
            <person name="Francs P."/>
            <person name="Bielke C."/>
            <person name="Frishman D."/>
            <person name="Haase D."/>
            <person name="Lemcke K."/>
            <person name="Mewes H.W."/>
            <person name="Stocker S."/>
            <person name="Zaccaria P."/>
            <person name="Bevan M."/>
            <person name="Wilson R.K."/>
            <person name="de la Bastide M."/>
            <person name="Habermann K."/>
            <person name="Parnell L."/>
            <person name="Dedhia N."/>
            <person name="Gnoj L."/>
            <person name="Schutz K."/>
            <person name="Huang E."/>
            <person name="Spiegel L."/>
            <person name="Sehkon M."/>
            <person name="Murray J."/>
            <person name="Sheet P."/>
            <person name="Cordes M."/>
            <person name="Abu-Threideh J."/>
            <person name="Stoneking T."/>
            <person name="Kalicki J."/>
            <person name="Graves T."/>
            <person name="Harmon G."/>
            <person name="Edwards J."/>
            <person name="Latreille P."/>
            <person name="Courtney L."/>
            <person name="Cloud J."/>
            <person name="Abbott A."/>
            <person name="Scott K."/>
            <person name="Johnson D."/>
            <person name="Minx P."/>
            <person name="Bentley D."/>
            <person name="Fulton B."/>
            <person name="Miller N."/>
            <person name="Greco T."/>
            <person name="Kemp K."/>
            <person name="Kramer J."/>
            <person name="Fulton L."/>
            <person name="Mardis E."/>
            <person name="Dante M."/>
            <person name="Pepin K."/>
            <person name="Hillier L."/>
            <person name="Nelson J."/>
            <person name="Spieth J."/>
            <person name="Ryan E."/>
            <person name="Andrews S."/>
            <person name="Geisel C."/>
            <person name="Layman D."/>
            <person name="Du H."/>
            <person name="Ali J."/>
            <person name="Berghoff A."/>
            <person name="Jones K."/>
            <person name="Drone K."/>
            <person name="Cotton M."/>
            <person name="Joshu C."/>
            <person name="Antonoiu B."/>
            <person name="Zidanic M."/>
            <person name="Strong C."/>
            <person name="Sun H."/>
            <person name="Lamar B."/>
            <person name="Yordan C."/>
            <person name="Ma P."/>
            <person name="Zhong J."/>
            <person name="Preston R."/>
            <person name="Vil D."/>
            <person name="Shekher M."/>
            <person name="Matero A."/>
            <person name="Shah R."/>
            <person name="Swaby I.K."/>
            <person name="O'Shaughnessy A."/>
            <person name="Rodriguez M."/>
            <person name="Hoffmann J."/>
            <person name="Till S."/>
            <person name="Granat S."/>
            <person name="Shohdy N."/>
            <person name="Hasegawa A."/>
            <person name="Hameed A."/>
            <person name="Lodhi M."/>
            <person name="Johnson A."/>
            <person name="Chen E."/>
            <person name="Marra M."/>
            <person name="Martienssen R."/>
            <person name="McCombie W.R."/>
        </authorList>
    </citation>
    <scope>NUCLEOTIDE SEQUENCE [LARGE SCALE GENOMIC DNA]</scope>
    <source>
        <strain evidence="8">cv. Columbia</strain>
    </source>
</reference>
<name>A0A1P8B805_ARATH</name>
<dbReference type="PANTHER" id="PTHR10281">
    <property type="entry name" value="MEMBRANE-ASSOCIATED PROGESTERONE RECEPTOR COMPONENT-RELATED"/>
    <property type="match status" value="1"/>
</dbReference>
<evidence type="ECO:0000256" key="2">
    <source>
        <dbReference type="ARBA" id="ARBA00023121"/>
    </source>
</evidence>
<proteinExistence type="evidence at protein level"/>
<dbReference type="Araport" id="AT4G14965"/>
<dbReference type="Gene3D" id="3.10.120.10">
    <property type="entry name" value="Cytochrome b5-like heme/steroid binding domain"/>
    <property type="match status" value="1"/>
</dbReference>
<evidence type="ECO:0000256" key="4">
    <source>
        <dbReference type="SAM" id="Phobius"/>
    </source>
</evidence>
<dbReference type="ProteomicsDB" id="252147"/>
<keyword evidence="4" id="KW-0472">Membrane</keyword>
<gene>
    <name evidence="7 9" type="primary">MAPR4</name>
    <name evidence="7" type="synonym">AtMAPR4</name>
    <name evidence="6 7" type="ordered locus">At4g14965</name>
</gene>
<keyword evidence="4" id="KW-1133">Transmembrane helix</keyword>
<evidence type="ECO:0000313" key="8">
    <source>
        <dbReference type="Proteomes" id="UP000006548"/>
    </source>
</evidence>
<evidence type="ECO:0000256" key="3">
    <source>
        <dbReference type="ARBA" id="ARBA00038357"/>
    </source>
</evidence>
<organism evidence="7 8">
    <name type="scientific">Arabidopsis thaliana</name>
    <name type="common">Mouse-ear cress</name>
    <dbReference type="NCBI Taxonomy" id="3702"/>
    <lineage>
        <taxon>Eukaryota</taxon>
        <taxon>Viridiplantae</taxon>
        <taxon>Streptophyta</taxon>
        <taxon>Embryophyta</taxon>
        <taxon>Tracheophyta</taxon>
        <taxon>Spermatophyta</taxon>
        <taxon>Magnoliopsida</taxon>
        <taxon>eudicotyledons</taxon>
        <taxon>Gunneridae</taxon>
        <taxon>Pentapetalae</taxon>
        <taxon>rosids</taxon>
        <taxon>malvids</taxon>
        <taxon>Brassicales</taxon>
        <taxon>Brassicaceae</taxon>
        <taxon>Camelineae</taxon>
        <taxon>Arabidopsis</taxon>
    </lineage>
</organism>
<dbReference type="Proteomes" id="UP000006548">
    <property type="component" value="Chromosome 4"/>
</dbReference>
<reference evidence="8" key="2">
    <citation type="journal article" date="2017" name="Plant J.">
        <title>Araport11: a complete reannotation of the Arabidopsis thaliana reference genome.</title>
        <authorList>
            <person name="Cheng C.Y."/>
            <person name="Krishnakumar V."/>
            <person name="Chan A.P."/>
            <person name="Thibaud-Nissen F."/>
            <person name="Schobel S."/>
            <person name="Town C.D."/>
        </authorList>
    </citation>
    <scope>GENOME REANNOTATION</scope>
    <source>
        <strain evidence="8">cv. Columbia</strain>
    </source>
</reference>
<dbReference type="SUPFAM" id="SSF55856">
    <property type="entry name" value="Cytochrome b5-like heme/steroid binding domain"/>
    <property type="match status" value="1"/>
</dbReference>
<keyword evidence="2" id="KW-0446">Lipid-binding</keyword>
<protein>
    <submittedName>
        <fullName evidence="7">Membrane-associated progesterone binding protein 4</fullName>
    </submittedName>
</protein>
<evidence type="ECO:0000256" key="1">
    <source>
        <dbReference type="ARBA" id="ARBA00022665"/>
    </source>
</evidence>
<dbReference type="GeneID" id="827155"/>
<dbReference type="PANTHER" id="PTHR10281:SF4">
    <property type="entry name" value="NEUFERRICIN"/>
    <property type="match status" value="1"/>
</dbReference>
<evidence type="ECO:0000313" key="9">
    <source>
        <dbReference type="TAIR" id="AT4G14965"/>
    </source>
</evidence>
<dbReference type="InterPro" id="IPR050577">
    <property type="entry name" value="MAPR/NEUFC/NENF-like"/>
</dbReference>
<evidence type="ECO:0000259" key="5">
    <source>
        <dbReference type="SMART" id="SM01117"/>
    </source>
</evidence>
<evidence type="ECO:0007829" key="11">
    <source>
        <dbReference type="ProteomicsDB" id="A0A1P8B805"/>
    </source>
</evidence>
<evidence type="ECO:0000313" key="6">
    <source>
        <dbReference type="Araport" id="AT4G14965"/>
    </source>
</evidence>
<dbReference type="SMR" id="A0A1P8B805"/>
<dbReference type="RefSeq" id="NP_001329526.1">
    <property type="nucleotide sequence ID" value="NM_001340979.1"/>
</dbReference>
<keyword evidence="1" id="KW-0754">Steroid-binding</keyword>
<dbReference type="AlphaFoldDB" id="A0A1P8B805"/>
<feature type="domain" description="Cytochrome b5 heme-binding" evidence="5">
    <location>
        <begin position="42"/>
        <end position="136"/>
    </location>
</feature>
<dbReference type="TAIR" id="AT4G14965">
    <property type="gene designation" value="MAPR4"/>
</dbReference>
<dbReference type="InterPro" id="IPR001199">
    <property type="entry name" value="Cyt_B5-like_heme/steroid-bd"/>
</dbReference>
<accession>A0A1P8B805</accession>
<dbReference type="ExpressionAtlas" id="A0A1P8B805">
    <property type="expression patterns" value="baseline and differential"/>
</dbReference>
<keyword evidence="8" id="KW-1185">Reference proteome</keyword>
<comment type="similarity">
    <text evidence="3">Belongs to the cytochrome b5 family. MAPR subfamily.</text>
</comment>
<keyword evidence="10 11" id="KW-1267">Proteomics identification</keyword>
<evidence type="ECO:0007829" key="10">
    <source>
        <dbReference type="PeptideAtlas" id="A0A1P8B805"/>
    </source>
</evidence>
<keyword evidence="4" id="KW-0812">Transmembrane</keyword>
<sequence length="199" mass="22356">MIPARRFLLSPFVGVTFIVVLVSLYFRSSFKSPQHQYQKRLFSAEELALYNGTDETLPILLGILGSVFDVTKGKFHYGSGGGYNHFAGRDASRAFVSGNFTGDGLTDSLQGLSSSEVKSIVDWRVLLGSLLGGTTIAKGIQLNTLKELKQKPPEVHNSWRNRRLKKPSNRIATHDGVKMKVERFGVMLECQDWYKDLWR</sequence>
<evidence type="ECO:0000313" key="7">
    <source>
        <dbReference type="EMBL" id="ANM67711.1"/>
    </source>
</evidence>